<dbReference type="SUPFAM" id="SSF48371">
    <property type="entry name" value="ARM repeat"/>
    <property type="match status" value="1"/>
</dbReference>
<evidence type="ECO:0000313" key="3">
    <source>
        <dbReference type="Proteomes" id="UP001165740"/>
    </source>
</evidence>
<dbReference type="Pfam" id="PF09324">
    <property type="entry name" value="Sec7-like_HDS"/>
    <property type="match status" value="1"/>
</dbReference>
<feature type="region of interest" description="Disordered" evidence="1">
    <location>
        <begin position="1368"/>
        <end position="1458"/>
    </location>
</feature>
<dbReference type="InterPro" id="IPR015403">
    <property type="entry name" value="Mon2/Sec7/BIG1-like_HDS"/>
</dbReference>
<dbReference type="Proteomes" id="UP001165740">
    <property type="component" value="Chromosome 6"/>
</dbReference>
<feature type="domain" description="Mon2/Sec7/BIG1-like HDS" evidence="2">
    <location>
        <begin position="1131"/>
        <end position="1196"/>
    </location>
</feature>
<reference evidence="4" key="1">
    <citation type="submission" date="2025-08" db="UniProtKB">
        <authorList>
            <consortium name="RefSeq"/>
        </authorList>
    </citation>
    <scope>IDENTIFICATION</scope>
</reference>
<evidence type="ECO:0000256" key="1">
    <source>
        <dbReference type="SAM" id="MobiDB-lite"/>
    </source>
</evidence>
<feature type="compositionally biased region" description="Polar residues" evidence="1">
    <location>
        <begin position="1446"/>
        <end position="1458"/>
    </location>
</feature>
<dbReference type="GeneID" id="106058691"/>
<proteinExistence type="predicted"/>
<feature type="compositionally biased region" description="Polar residues" evidence="1">
    <location>
        <begin position="1405"/>
        <end position="1418"/>
    </location>
</feature>
<organism evidence="3 4">
    <name type="scientific">Biomphalaria glabrata</name>
    <name type="common">Bloodfluke planorb</name>
    <name type="synonym">Freshwater snail</name>
    <dbReference type="NCBI Taxonomy" id="6526"/>
    <lineage>
        <taxon>Eukaryota</taxon>
        <taxon>Metazoa</taxon>
        <taxon>Spiralia</taxon>
        <taxon>Lophotrochozoa</taxon>
        <taxon>Mollusca</taxon>
        <taxon>Gastropoda</taxon>
        <taxon>Heterobranchia</taxon>
        <taxon>Euthyneura</taxon>
        <taxon>Panpulmonata</taxon>
        <taxon>Hygrophila</taxon>
        <taxon>Lymnaeoidea</taxon>
        <taxon>Planorbidae</taxon>
        <taxon>Biomphalaria</taxon>
    </lineage>
</organism>
<feature type="region of interest" description="Disordered" evidence="1">
    <location>
        <begin position="1962"/>
        <end position="2038"/>
    </location>
</feature>
<feature type="compositionally biased region" description="Polar residues" evidence="1">
    <location>
        <begin position="550"/>
        <end position="561"/>
    </location>
</feature>
<name>A0A9W3AND6_BIOGL</name>
<feature type="compositionally biased region" description="Basic and acidic residues" evidence="1">
    <location>
        <begin position="1379"/>
        <end position="1393"/>
    </location>
</feature>
<dbReference type="OrthoDB" id="10002886at2759"/>
<feature type="compositionally biased region" description="Basic and acidic residues" evidence="1">
    <location>
        <begin position="1419"/>
        <end position="1436"/>
    </location>
</feature>
<sequence length="2187" mass="240847">MTMLYGSKIEDVLQQLEKDIITPKFAGIKHTAVVALEILADEDKLKNIEAWELREICLEPLQLALESRARKLGHTALAGIQSMFKDERFRSSMETSDEDKWLPSQVLTVLAGAHSLAEDLQIEVMKLLLNMTVTASWCTSAKTIIKIAQTLLAIHTNKSSKEKARVSFLANLALFSLGDKPMDSDVESWLTQLFHSNHVYMGSYQNCIMVQGAVQAAFITMINKFVCALVEMEEAADDVGEDVLADFKANSRSVYRENLVTELALILTFLTDRLELVSSTSQGKQTLPLLLEGVNIILNKVPFSIKTNIGLQELLWKRLGPCLINLLSEPKGEKPVVQNPGKSELLKASAVASPNITQASAKIIFSIAGELASIVGSTQLLRPVLEALFQKILMFPLPQSKNDALRVFKELMSDPHKVVSIVGTTTAPAKDNGIDTNIALIKMLIESIHQNSHSTEPSIVYSSISCIDSLLESLDKIRQGEAIPDTLLKQQKGARGRLRRSMTSNPDDDGGSDVTCEQYDDSEDTSSAVEEIPEVTSELKCTEHPAVEPSSENLSPKSPSRAQFEAEEQANARKFVAYLQHMMPVLRDAMSIREIDETLQDIAAQFCSSVLTSNAGTDPKGCSTLVVLNADGVYVSAIIAIKLNLKLIQSGYYQNRKLLPVTENDFTNEIFSSGLLLYLPPAWLREVYSQILTASLLDLDILTSSNRTSHLINMIQDLEGVGTTEERGRLISDFREELEVTDGDNANKMKKAEVGKIIAAAVLSNCWAEVLDILSVMLNEQVPVSGGGSMTRYSLSLLLAMDSAQEDVRKARSAICTSLNGLQRAAKLCCVLGLQQLCGSAFSQLARTSCVKEDFRAVAAAETKNQSKTSVLSSNKPKLVKLHAAHVLSMDVVMTTGLEMGSHSADCWRHVFRCCAHISELEHTYFSQGNNQSSLPKLTTGSIGQAKAAEADGNCDPDLYSSHVTAAIPVAPRINVPALIQQSGLESGWDNSLAAGGVLTFAQASKALCGLSQEVDSLFEGAADKLCLEALLQFLTELGESMLVQLHRLSAGGEKLSVGVNSRPPTNALHLFRLQQVLVRLVNGSRPLLHLLRVWIVVSPYLVQATSNPDHVISKMAVTSIHEFIVSLVSQREEKAHFHVNEFLCKTFEDMLCLELCDGDVQDQIVCCICELVEACSRHLQSGWRPLFGALRCVKIEYTTSESVNEARQRHVAAVMDVFDIYLGMDNITVFSNAMVDCVLCLLKYVNGPATYDGDSSDDRSESGSEEEYGSAEGELENLCVPALKYLTRVCQILAFMWKMPACPVFKGAHRIQADSASRLVDPDIPSIDFKLFMEEFQLDKATVSEAEENQLVKEQIDSDVITETKETLSEDVIQSTEVEAKSQNETQERSLSEGEDADADRPLESSQVDNLSLIQTSTEKECSVESDSLKPDITRPNKLSVLDVPNQNSKANSPNEECDQASTQLSCFGSLEEMDNKSGVLHVWFLLLDGLVSSVNRCPKAGQAHALNTLIDLLRAASKVPGPEFSLHCVNHLLLPMLQSWLRRGARCYGYWNTAIVSFKQCCGQVADLTVEFLKTFSGEKLVEQSLQLMLKQTFDVFKECVAQPVENISRLGCSCIRHIILSAGHHMSEPLWQISSVALRQALGVTTYNLQLLMALFQPNSDNFYGDIGQVKVATRKDCTVVDCLRLRQMAKQVFLLDSQISTMPNVQYDTDQDKSFVFLLYPPNHKDSLNPDHISTRVPFRHVVIGLLSNQLLLQTVGSILLERSAGTEGQGPQGLPGQLSYMSTRNVHQILSGLQDVYKVARDFDARPGLKFLLQKVACLDVAANLYRQAASAILFHAHALIEICAHLEDVSITATKAAITPSSETPETPGVLPSLSDLHHAASTSLARPCTDSKLFLQMLQIMFEELCQSYTDVLQDAGKGSILDKMSEKPIFFLTAKHDNISQIAAQAQVAALQEIKSSERQSSHKSRSLDREPISETEGLSSVAVTSQQSQSESEAGTDSDGEEGTKQSSATSVTSKEEEEYGGRQKSKRELREELQSKVYTVATDQVIENLMSQYKRHKHQRAMPNYVRLPKFQKPKVKVQRKEPVDDVIDKQQKSSILKDSEAHVQAWSDTLTAILQMTLSLPDQGFSSLLPLIFTFVSNLILHAPDPALRDQLSQCFIRLGRMFDFAPQPAVLSATK</sequence>
<feature type="compositionally biased region" description="Basic and acidic residues" evidence="1">
    <location>
        <begin position="1963"/>
        <end position="1981"/>
    </location>
</feature>
<keyword evidence="3" id="KW-1185">Reference proteome</keyword>
<feature type="region of interest" description="Disordered" evidence="1">
    <location>
        <begin position="488"/>
        <end position="566"/>
    </location>
</feature>
<feature type="compositionally biased region" description="Low complexity" evidence="1">
    <location>
        <begin position="1988"/>
        <end position="2002"/>
    </location>
</feature>
<accession>A0A9W3AND6</accession>
<evidence type="ECO:0000259" key="2">
    <source>
        <dbReference type="Pfam" id="PF09324"/>
    </source>
</evidence>
<gene>
    <name evidence="4" type="primary">LOC106058691</name>
</gene>
<dbReference type="InterPro" id="IPR016024">
    <property type="entry name" value="ARM-type_fold"/>
</dbReference>
<protein>
    <submittedName>
        <fullName evidence="4">Brefeldin A-inhibited guanine nucleotide-exchange protein 3-like isoform X1</fullName>
    </submittedName>
</protein>
<dbReference type="RefSeq" id="XP_055888755.1">
    <property type="nucleotide sequence ID" value="XM_056032780.1"/>
</dbReference>
<evidence type="ECO:0000313" key="4">
    <source>
        <dbReference type="RefSeq" id="XP_055888755.1"/>
    </source>
</evidence>
<dbReference type="OMA" id="CRNNPFD"/>